<name>E1Y9L5_9BACT</name>
<evidence type="ECO:0000313" key="1">
    <source>
        <dbReference type="EMBL" id="CBX27259.1"/>
    </source>
</evidence>
<organism evidence="1">
    <name type="scientific">uncultured Desulfobacterium sp</name>
    <dbReference type="NCBI Taxonomy" id="201089"/>
    <lineage>
        <taxon>Bacteria</taxon>
        <taxon>Pseudomonadati</taxon>
        <taxon>Thermodesulfobacteriota</taxon>
        <taxon>Desulfobacteria</taxon>
        <taxon>Desulfobacterales</taxon>
        <taxon>Desulfobacteriaceae</taxon>
        <taxon>Desulfobacterium</taxon>
        <taxon>environmental samples</taxon>
    </lineage>
</organism>
<dbReference type="AlphaFoldDB" id="E1Y9L5"/>
<accession>E1Y9L5</accession>
<gene>
    <name evidence="1" type="ORF">N47_A12880</name>
</gene>
<dbReference type="EMBL" id="FR695864">
    <property type="protein sequence ID" value="CBX27259.1"/>
    <property type="molecule type" value="Genomic_DNA"/>
</dbReference>
<sequence>MVSSKPSVFLMDSMLTFSRDFINKTGAKEETIPEIDSFPADNIDTKSIALLISNAFGFDRLNMVFTADYNTSNGKIKEFISSRKNPEQAKDLARSYSEFLVSLGGKILKPDIELEDLSIIEIMDEYEIIFTNGSFLTGIHSANDLKEAKKLAFVLNKKLKGNTHVR</sequence>
<protein>
    <submittedName>
        <fullName evidence="1">Uncharacterized protein</fullName>
    </submittedName>
</protein>
<proteinExistence type="predicted"/>
<reference evidence="1" key="1">
    <citation type="journal article" date="2011" name="Environ. Microbiol.">
        <title>Genomic insights into the metabolic potential of the polycyclic aromatic hydrocarbon degrading sulfate-reducing Deltaproteobacterium N47.</title>
        <authorList>
            <person name="Bergmann F."/>
            <person name="Selesi D."/>
            <person name="Weinmaier T."/>
            <person name="Tischler P."/>
            <person name="Rattei T."/>
            <person name="Meckenstock R.U."/>
        </authorList>
    </citation>
    <scope>NUCLEOTIDE SEQUENCE</scope>
</reference>